<proteinExistence type="predicted"/>
<evidence type="ECO:0000256" key="2">
    <source>
        <dbReference type="SAM" id="Phobius"/>
    </source>
</evidence>
<dbReference type="STRING" id="1047168.A0A0F4GXI0"/>
<protein>
    <recommendedName>
        <fullName evidence="4">Peptidase A1 domain-containing protein</fullName>
    </recommendedName>
</protein>
<evidence type="ECO:0000313" key="5">
    <source>
        <dbReference type="EMBL" id="KJY01748.1"/>
    </source>
</evidence>
<dbReference type="Proteomes" id="UP000033647">
    <property type="component" value="Unassembled WGS sequence"/>
</dbReference>
<feature type="domain" description="Peptidase A1" evidence="4">
    <location>
        <begin position="61"/>
        <end position="409"/>
    </location>
</feature>
<feature type="region of interest" description="Disordered" evidence="1">
    <location>
        <begin position="427"/>
        <end position="446"/>
    </location>
</feature>
<dbReference type="OrthoDB" id="4074350at2759"/>
<dbReference type="PROSITE" id="PS51767">
    <property type="entry name" value="PEPTIDASE_A1"/>
    <property type="match status" value="1"/>
</dbReference>
<feature type="compositionally biased region" description="Low complexity" evidence="1">
    <location>
        <begin position="435"/>
        <end position="446"/>
    </location>
</feature>
<keyword evidence="2" id="KW-0472">Membrane</keyword>
<feature type="chain" id="PRO_5002468870" description="Peptidase A1 domain-containing protein" evidence="3">
    <location>
        <begin position="29"/>
        <end position="682"/>
    </location>
</feature>
<reference evidence="5 6" key="1">
    <citation type="submission" date="2015-03" db="EMBL/GenBank/DDBJ databases">
        <title>RNA-seq based gene annotation and comparative genomics of four Zymoseptoria species reveal species-specific pathogenicity related genes and transposable element activity.</title>
        <authorList>
            <person name="Grandaubert J."/>
            <person name="Bhattacharyya A."/>
            <person name="Stukenbrock E.H."/>
        </authorList>
    </citation>
    <scope>NUCLEOTIDE SEQUENCE [LARGE SCALE GENOMIC DNA]</scope>
    <source>
        <strain evidence="5 6">Zb18110</strain>
    </source>
</reference>
<feature type="transmembrane region" description="Helical" evidence="2">
    <location>
        <begin position="453"/>
        <end position="474"/>
    </location>
</feature>
<evidence type="ECO:0000313" key="6">
    <source>
        <dbReference type="Proteomes" id="UP000033647"/>
    </source>
</evidence>
<keyword evidence="2" id="KW-1133">Transmembrane helix</keyword>
<keyword evidence="2" id="KW-0812">Transmembrane</keyword>
<feature type="compositionally biased region" description="Polar residues" evidence="1">
    <location>
        <begin position="546"/>
        <end position="564"/>
    </location>
</feature>
<accession>A0A0F4GXI0</accession>
<keyword evidence="6" id="KW-1185">Reference proteome</keyword>
<dbReference type="AlphaFoldDB" id="A0A0F4GXI0"/>
<comment type="caution">
    <text evidence="5">The sequence shown here is derived from an EMBL/GenBank/DDBJ whole genome shotgun (WGS) entry which is preliminary data.</text>
</comment>
<feature type="region of interest" description="Disordered" evidence="1">
    <location>
        <begin position="663"/>
        <end position="682"/>
    </location>
</feature>
<organism evidence="5 6">
    <name type="scientific">Zymoseptoria brevis</name>
    <dbReference type="NCBI Taxonomy" id="1047168"/>
    <lineage>
        <taxon>Eukaryota</taxon>
        <taxon>Fungi</taxon>
        <taxon>Dikarya</taxon>
        <taxon>Ascomycota</taxon>
        <taxon>Pezizomycotina</taxon>
        <taxon>Dothideomycetes</taxon>
        <taxon>Dothideomycetidae</taxon>
        <taxon>Mycosphaerellales</taxon>
        <taxon>Mycosphaerellaceae</taxon>
        <taxon>Zymoseptoria</taxon>
    </lineage>
</organism>
<feature type="compositionally biased region" description="Low complexity" evidence="1">
    <location>
        <begin position="524"/>
        <end position="533"/>
    </location>
</feature>
<dbReference type="InterPro" id="IPR021109">
    <property type="entry name" value="Peptidase_aspartic_dom_sf"/>
</dbReference>
<dbReference type="EMBL" id="LAFY01000271">
    <property type="protein sequence ID" value="KJY01748.1"/>
    <property type="molecule type" value="Genomic_DNA"/>
</dbReference>
<evidence type="ECO:0000256" key="1">
    <source>
        <dbReference type="SAM" id="MobiDB-lite"/>
    </source>
</evidence>
<feature type="region of interest" description="Disordered" evidence="1">
    <location>
        <begin position="483"/>
        <end position="564"/>
    </location>
</feature>
<feature type="signal peptide" evidence="3">
    <location>
        <begin position="1"/>
        <end position="28"/>
    </location>
</feature>
<dbReference type="SUPFAM" id="SSF50630">
    <property type="entry name" value="Acid proteases"/>
    <property type="match status" value="1"/>
</dbReference>
<feature type="compositionally biased region" description="Gly residues" evidence="1">
    <location>
        <begin position="665"/>
        <end position="675"/>
    </location>
</feature>
<sequence length="682" mass="73401">MERTLLRRLLQLPTALLVLAFAASHATAERLDTREEDNSPILAPISINPDQNWDGIDGAWSTFTLRVGNPAQNVRTLVSTAGYQTWVVLPQGCQAAASQTACAESRGWTFDSNASTSFDRVGIYDLWIERNLGYTGNAIYGYDAVGLGGQGEGGPTLKNTTVGTFAVEDFYLGMFGVNPKATNFTDFNTQSPSYMALLKEEKLIPSVSFGYTAGAPYRSTGVLASLTLGGYDASKFVENEVEWTLGVDNDRDIVVAIQSVSTPSNVSSSPVATELLPEPIYAYVDSTIPHIWLPEESCGLFESEFGLVYDNVTNLYLVNDTLHQSLLDRDATVTFSLGQKLTGGQTTQISLPYAAFDLTAKPPYRGLANDTRYFPLQRAQNATQYTLGRTLLQEAYLSVNWESATFNVSQVSWDSSAEQSLVAMLPSRDYKGNPTSTSNTSSSNSNLTTGAKAGIAIAAIAVIAIIAAITIFILRRHKRNASTRHHHLSDTDSEKTPHHQPATYSDAFPPKAELEGGGPGIVGGSVSSSPSSPAFYLSGALGGPVTPTTPSAGEGTHSSHTGTMTLFSPISEISEADGRDAQIHEMPGDMPVVREKDGRSLSEKEALAWREKVYNGVETNVGGEGRQVRKGSKLAEVVRPEEVVEVEREKTLRRAFSFELNDGETGTGTFGLGRGGHSELQS</sequence>
<evidence type="ECO:0000259" key="4">
    <source>
        <dbReference type="PROSITE" id="PS51767"/>
    </source>
</evidence>
<dbReference type="Gene3D" id="2.40.70.10">
    <property type="entry name" value="Acid Proteases"/>
    <property type="match status" value="2"/>
</dbReference>
<gene>
    <name evidence="5" type="ORF">TI39_contig279g00072</name>
</gene>
<keyword evidence="3" id="KW-0732">Signal</keyword>
<name>A0A0F4GXI0_9PEZI</name>
<dbReference type="InterPro" id="IPR033121">
    <property type="entry name" value="PEPTIDASE_A1"/>
</dbReference>
<dbReference type="Pfam" id="PF00026">
    <property type="entry name" value="Asp"/>
    <property type="match status" value="1"/>
</dbReference>
<feature type="compositionally biased region" description="Basic and acidic residues" evidence="1">
    <location>
        <begin position="488"/>
        <end position="497"/>
    </location>
</feature>
<evidence type="ECO:0000256" key="3">
    <source>
        <dbReference type="SAM" id="SignalP"/>
    </source>
</evidence>